<dbReference type="Pfam" id="PF10415">
    <property type="entry name" value="FumaraseC_C"/>
    <property type="match status" value="1"/>
</dbReference>
<evidence type="ECO:0000259" key="5">
    <source>
        <dbReference type="Pfam" id="PF00206"/>
    </source>
</evidence>
<dbReference type="GO" id="GO:0006099">
    <property type="term" value="P:tricarboxylic acid cycle"/>
    <property type="evidence" value="ECO:0007669"/>
    <property type="project" value="UniProtKB-UniRule"/>
</dbReference>
<dbReference type="InterPro" id="IPR000362">
    <property type="entry name" value="Fumarate_lyase_fam"/>
</dbReference>
<organism evidence="7 8">
    <name type="scientific">Desulfomicrobium baculatum (strain DSM 4028 / VKM B-1378 / X)</name>
    <name type="common">Desulfovibrio baculatus</name>
    <dbReference type="NCBI Taxonomy" id="525897"/>
    <lineage>
        <taxon>Bacteria</taxon>
        <taxon>Pseudomonadati</taxon>
        <taxon>Thermodesulfobacteriota</taxon>
        <taxon>Desulfovibrionia</taxon>
        <taxon>Desulfovibrionales</taxon>
        <taxon>Desulfomicrobiaceae</taxon>
        <taxon>Desulfomicrobium</taxon>
    </lineage>
</organism>
<dbReference type="OrthoDB" id="9802809at2"/>
<dbReference type="GO" id="GO:0006106">
    <property type="term" value="P:fumarate metabolic process"/>
    <property type="evidence" value="ECO:0007669"/>
    <property type="project" value="InterPro"/>
</dbReference>
<dbReference type="InterPro" id="IPR008948">
    <property type="entry name" value="L-Aspartase-like"/>
</dbReference>
<comment type="miscellaneous">
    <text evidence="3">There are 2 substrate-binding sites: the catalytic A site, and the non-catalytic B site that may play a role in the transfer of substrate or product between the active site and the solvent. Alternatively, the B site may bind allosteric effectors.</text>
</comment>
<comment type="function">
    <text evidence="3">Involved in the TCA cycle. Catalyzes the stereospecific interconversion of fumarate to L-malate.</text>
</comment>
<comment type="catalytic activity">
    <reaction evidence="3">
        <text>(S)-malate = fumarate + H2O</text>
        <dbReference type="Rhea" id="RHEA:12460"/>
        <dbReference type="ChEBI" id="CHEBI:15377"/>
        <dbReference type="ChEBI" id="CHEBI:15589"/>
        <dbReference type="ChEBI" id="CHEBI:29806"/>
        <dbReference type="EC" id="4.2.1.2"/>
    </reaction>
</comment>
<feature type="binding site" evidence="3">
    <location>
        <begin position="139"/>
        <end position="141"/>
    </location>
    <ligand>
        <name>substrate</name>
    </ligand>
</feature>
<dbReference type="KEGG" id="dba:Dbac_0083"/>
<dbReference type="PANTHER" id="PTHR11444">
    <property type="entry name" value="ASPARTATEAMMONIA/ARGININOSUCCINATE/ADENYLOSUCCINATE LYASE"/>
    <property type="match status" value="1"/>
</dbReference>
<dbReference type="NCBIfam" id="NF008909">
    <property type="entry name" value="PRK12273.1"/>
    <property type="match status" value="1"/>
</dbReference>
<feature type="binding site" evidence="3">
    <location>
        <begin position="324"/>
        <end position="326"/>
    </location>
    <ligand>
        <name>substrate</name>
    </ligand>
</feature>
<dbReference type="NCBIfam" id="TIGR00979">
    <property type="entry name" value="fumC_II"/>
    <property type="match status" value="1"/>
</dbReference>
<feature type="active site" evidence="3">
    <location>
        <position position="318"/>
    </location>
</feature>
<evidence type="ECO:0000256" key="3">
    <source>
        <dbReference type="HAMAP-Rule" id="MF_00743"/>
    </source>
</evidence>
<feature type="binding site" evidence="3">
    <location>
        <position position="187"/>
    </location>
    <ligand>
        <name>substrate</name>
    </ligand>
</feature>
<dbReference type="InterPro" id="IPR005677">
    <property type="entry name" value="Fum_hydII"/>
</dbReference>
<keyword evidence="2 3" id="KW-0456">Lyase</keyword>
<protein>
    <recommendedName>
        <fullName evidence="3">Fumarate hydratase class II</fullName>
        <shortName evidence="3">Fumarase C</shortName>
        <ecNumber evidence="3">4.2.1.2</ecNumber>
    </recommendedName>
    <alternativeName>
        <fullName evidence="3">Aerobic fumarase</fullName>
    </alternativeName>
    <alternativeName>
        <fullName evidence="3">Iron-independent fumarase</fullName>
    </alternativeName>
</protein>
<dbReference type="STRING" id="525897.Dbac_0083"/>
<dbReference type="InterPro" id="IPR024083">
    <property type="entry name" value="Fumarase/histidase_N"/>
</dbReference>
<dbReference type="InterPro" id="IPR018951">
    <property type="entry name" value="Fumarase_C_C"/>
</dbReference>
<dbReference type="InterPro" id="IPR020557">
    <property type="entry name" value="Fumarate_lyase_CS"/>
</dbReference>
<feature type="site" description="Important for catalytic activity" evidence="3">
    <location>
        <position position="331"/>
    </location>
</feature>
<evidence type="ECO:0000256" key="1">
    <source>
        <dbReference type="ARBA" id="ARBA00009084"/>
    </source>
</evidence>
<keyword evidence="4" id="KW-0472">Membrane</keyword>
<dbReference type="Proteomes" id="UP000002216">
    <property type="component" value="Chromosome"/>
</dbReference>
<evidence type="ECO:0000313" key="7">
    <source>
        <dbReference type="EMBL" id="ACU88213.1"/>
    </source>
</evidence>
<dbReference type="UniPathway" id="UPA00223">
    <property type="reaction ID" value="UER01007"/>
</dbReference>
<dbReference type="FunFam" id="1.20.200.10:FF:000001">
    <property type="entry name" value="Fumarate hydratase, mitochondrial"/>
    <property type="match status" value="1"/>
</dbReference>
<comment type="subcellular location">
    <subcellularLocation>
        <location evidence="3">Cytoplasm</location>
    </subcellularLocation>
</comment>
<evidence type="ECO:0000313" key="8">
    <source>
        <dbReference type="Proteomes" id="UP000002216"/>
    </source>
</evidence>
<evidence type="ECO:0000256" key="2">
    <source>
        <dbReference type="ARBA" id="ARBA00023239"/>
    </source>
</evidence>
<dbReference type="PANTHER" id="PTHR11444:SF1">
    <property type="entry name" value="FUMARATE HYDRATASE, MITOCHONDRIAL"/>
    <property type="match status" value="1"/>
</dbReference>
<keyword evidence="3" id="KW-0816">Tricarboxylic acid cycle</keyword>
<dbReference type="FunFam" id="1.10.275.10:FF:000001">
    <property type="entry name" value="Fumarate hydratase, mitochondrial"/>
    <property type="match status" value="1"/>
</dbReference>
<dbReference type="AlphaFoldDB" id="C7LSJ9"/>
<dbReference type="CDD" id="cd01362">
    <property type="entry name" value="Fumarase_classII"/>
    <property type="match status" value="1"/>
</dbReference>
<keyword evidence="4" id="KW-1133">Transmembrane helix</keyword>
<dbReference type="Pfam" id="PF00206">
    <property type="entry name" value="Lyase_1"/>
    <property type="match status" value="1"/>
</dbReference>
<dbReference type="HAMAP" id="MF_00743">
    <property type="entry name" value="FumaraseC"/>
    <property type="match status" value="1"/>
</dbReference>
<feature type="domain" description="Fumarase C C-terminal" evidence="6">
    <location>
        <begin position="408"/>
        <end position="460"/>
    </location>
</feature>
<dbReference type="InterPro" id="IPR022761">
    <property type="entry name" value="Fumarate_lyase_N"/>
</dbReference>
<feature type="transmembrane region" description="Helical" evidence="4">
    <location>
        <begin position="146"/>
        <end position="166"/>
    </location>
</feature>
<dbReference type="Gene3D" id="1.20.200.10">
    <property type="entry name" value="Fumarase/aspartase (Central domain)"/>
    <property type="match status" value="1"/>
</dbReference>
<feature type="binding site" description="in site B" evidence="3">
    <location>
        <begin position="129"/>
        <end position="132"/>
    </location>
    <ligand>
        <name>substrate</name>
    </ligand>
</feature>
<dbReference type="HOGENOM" id="CLU_021594_4_1_7"/>
<sequence length="466" mass="49337">MTKTRIETDSMGPVEVPQDRYWGAQTQRSLKYFRIGGDLMPPEIIHAFGILKLASAQANLELGKLSPHVAEPIMAACREVMDGKLAGHFPLHVWQTGSGTQTNMNVNEVVANRAIELLGGALGSKTPVHPNDHVNMSQSSNDTFPAAMHIAAVLMLTGTLIPAVTAMHAELARKAREWNGIVKIGRTHLQDAVPMTLGQEFSGYAALLEDNLERLRGCLPHLCRLALGGTAVGTGLGTPPDFAELATSRIAALTGLAFVPAPNFFAALSAHDAVVMASGALKTLAASLMKIANDIRWLASGPRAGLGELILPANEPGSSIMPGKVNPTQSEAMTMVCVQVMGLDAAIVFAGSQGNFELNVFKPVMIFNLLTGMRLLADACASFTVHALTGLTPDVNVIARHVGNSLMLVTALSPVIGYDKAAEVAHKAHAEGTSLKEACLELGYLDGETFDGLVRPLRMARPHEAG</sequence>
<accession>C7LSJ9</accession>
<evidence type="ECO:0000256" key="4">
    <source>
        <dbReference type="SAM" id="Phobius"/>
    </source>
</evidence>
<dbReference type="Gene3D" id="1.10.275.10">
    <property type="entry name" value="Fumarase/aspartase (N-terminal domain)"/>
    <property type="match status" value="1"/>
</dbReference>
<dbReference type="GO" id="GO:0004333">
    <property type="term" value="F:fumarate hydratase activity"/>
    <property type="evidence" value="ECO:0007669"/>
    <property type="project" value="UniProtKB-UniRule"/>
</dbReference>
<dbReference type="PROSITE" id="PS00163">
    <property type="entry name" value="FUMARATE_LYASES"/>
    <property type="match status" value="1"/>
</dbReference>
<comment type="subunit">
    <text evidence="3">Homotetramer.</text>
</comment>
<gene>
    <name evidence="3" type="primary">fumC</name>
    <name evidence="7" type="ordered locus">Dbac_0083</name>
</gene>
<dbReference type="EMBL" id="CP001629">
    <property type="protein sequence ID" value="ACU88213.1"/>
    <property type="molecule type" value="Genomic_DNA"/>
</dbReference>
<dbReference type="GO" id="GO:0005737">
    <property type="term" value="C:cytoplasm"/>
    <property type="evidence" value="ECO:0007669"/>
    <property type="project" value="UniProtKB-SubCell"/>
</dbReference>
<dbReference type="FunFam" id="1.10.40.30:FF:000002">
    <property type="entry name" value="Fumarate hydratase class II"/>
    <property type="match status" value="1"/>
</dbReference>
<dbReference type="PRINTS" id="PR00149">
    <property type="entry name" value="FUMRATELYASE"/>
</dbReference>
<name>C7LSJ9_DESBD</name>
<reference evidence="7 8" key="1">
    <citation type="journal article" date="2009" name="Stand. Genomic Sci.">
        <title>Complete genome sequence of Desulfomicrobium baculatum type strain (X).</title>
        <authorList>
            <person name="Copeland A."/>
            <person name="Spring S."/>
            <person name="Goker M."/>
            <person name="Schneider S."/>
            <person name="Lapidus A."/>
            <person name="Del Rio T.G."/>
            <person name="Tice H."/>
            <person name="Cheng J.F."/>
            <person name="Chen F."/>
            <person name="Nolan M."/>
            <person name="Bruce D."/>
            <person name="Goodwin L."/>
            <person name="Pitluck S."/>
            <person name="Ivanova N."/>
            <person name="Mavrommatis K."/>
            <person name="Ovchinnikova G."/>
            <person name="Pati A."/>
            <person name="Chen A."/>
            <person name="Palaniappan K."/>
            <person name="Land M."/>
            <person name="Hauser L."/>
            <person name="Chang Y.J."/>
            <person name="Jeffries C.C."/>
            <person name="Meincke L."/>
            <person name="Sims D."/>
            <person name="Brettin T."/>
            <person name="Detter J.C."/>
            <person name="Han C."/>
            <person name="Chain P."/>
            <person name="Bristow J."/>
            <person name="Eisen J.A."/>
            <person name="Markowitz V."/>
            <person name="Hugenholtz P."/>
            <person name="Kyrpides N.C."/>
            <person name="Klenk H.P."/>
            <person name="Lucas S."/>
        </authorList>
    </citation>
    <scope>NUCLEOTIDE SEQUENCE [LARGE SCALE GENOMIC DNA]</scope>
    <source>
        <strain evidence="8">DSM 4028 / VKM B-1378 / X</strain>
    </source>
</reference>
<dbReference type="RefSeq" id="WP_012805298.1">
    <property type="nucleotide sequence ID" value="NC_013173.1"/>
</dbReference>
<dbReference type="GO" id="GO:0006108">
    <property type="term" value="P:malate metabolic process"/>
    <property type="evidence" value="ECO:0007669"/>
    <property type="project" value="TreeGrafter"/>
</dbReference>
<feature type="domain" description="Fumarate lyase N-terminal" evidence="5">
    <location>
        <begin position="12"/>
        <end position="342"/>
    </location>
</feature>
<feature type="active site" description="Proton donor/acceptor" evidence="3">
    <location>
        <position position="188"/>
    </location>
</feature>
<feature type="binding site" evidence="3">
    <location>
        <position position="319"/>
    </location>
    <ligand>
        <name>substrate</name>
    </ligand>
</feature>
<proteinExistence type="inferred from homology"/>
<keyword evidence="3" id="KW-0963">Cytoplasm</keyword>
<dbReference type="EC" id="4.2.1.2" evidence="3"/>
<comment type="pathway">
    <text evidence="3">Carbohydrate metabolism; tricarboxylic acid cycle; (S)-malate from fumarate: step 1/1.</text>
</comment>
<keyword evidence="4" id="KW-0812">Transmembrane</keyword>
<dbReference type="SUPFAM" id="SSF48557">
    <property type="entry name" value="L-aspartase-like"/>
    <property type="match status" value="1"/>
</dbReference>
<evidence type="ECO:0000259" key="6">
    <source>
        <dbReference type="Pfam" id="PF10415"/>
    </source>
</evidence>
<feature type="binding site" evidence="3">
    <location>
        <begin position="98"/>
        <end position="100"/>
    </location>
    <ligand>
        <name>substrate</name>
    </ligand>
</feature>
<keyword evidence="8" id="KW-1185">Reference proteome</keyword>
<comment type="similarity">
    <text evidence="1 3">Belongs to the class-II fumarase/aspartase family. Fumarase subfamily.</text>
</comment>
<dbReference type="eggNOG" id="COG0114">
    <property type="taxonomic scope" value="Bacteria"/>
</dbReference>
<dbReference type="Gene3D" id="1.10.40.30">
    <property type="entry name" value="Fumarase/aspartase (C-terminal domain)"/>
    <property type="match status" value="1"/>
</dbReference>